<proteinExistence type="predicted"/>
<protein>
    <submittedName>
        <fullName evidence="3">Uncharacterized protein</fullName>
    </submittedName>
</protein>
<comment type="caution">
    <text evidence="3">The sequence shown here is derived from an EMBL/GenBank/DDBJ whole genome shotgun (WGS) entry which is preliminary data.</text>
</comment>
<feature type="compositionally biased region" description="Basic and acidic residues" evidence="2">
    <location>
        <begin position="994"/>
        <end position="1011"/>
    </location>
</feature>
<dbReference type="GO" id="GO:0045121">
    <property type="term" value="C:membrane raft"/>
    <property type="evidence" value="ECO:0007669"/>
    <property type="project" value="TreeGrafter"/>
</dbReference>
<evidence type="ECO:0000313" key="3">
    <source>
        <dbReference type="EMBL" id="PIC25935.1"/>
    </source>
</evidence>
<accession>A0A2G5TF18</accession>
<sequence length="1270" mass="148001">MSEIEETSSIPQLDILAQVALSYIPEEFLRNLHWNAPVEDEDSIALFYKGCEEMKMYGSPAEFKEDLRNYMNFTGHRNFFEFKPGEPFVTDFPMVYKNLQNKSYIVKKDVLAFMQHLMLNFRNEQFNVRKSSKTTHTIGDSIEMFSSVFGVLNEDKSNWLATCLTKEWSNEKNGIEADNKTLQSTELPKIYTNLLNYFKNELQSGHRIFGPESSETRAIVRIFQDRGHKFVMLPELVAKMEKANLKLDSIQLPKTGCASDVIPTIDFRDIFALVGRENMSKIEFVITPIRRAKHAAVPIPTHDRRYCILAADALIQIMKNLIHAKKVFQISNKNDWKKVEAFVNKVTAYFNGDNVSVFFIEFNAFDEIKLECRDEFNKLNLPVTTSTIREVKNSTFGVDEVAQELKHLNLTNSFPNILNCAAMALEEVGSSRYDDSLQTSDMYAVVEHCQLICMLEKFPKLKSFLHSQKSCNRVLNSNCAECHLSINNKHTTWRTRTSFLRSDEISEYPYLSILDRVCFTTASALLFDRTYYRWMFGEKEISEHEEVVDNSKPTGVIPFVIIGEADRIFYRDLMTDFVQDKKVEHFANCLNKMMRRNRSNVFLRVLGRKCNDETPRLVLKDELLYILPFLLKQQKLWTKENAQKMQGLLTSVRMEISNQPFFCPAFEIDELKELFDSMNIDKNSIVLVHDHGFEERRGCTEEMHLDTHFPITRYFSGYGDVIDVPEALLYLLESFVCARDWTKSYDGASRSREIASAMRRCIITVMGDYAEKNNYLIELEYFKNETCQTFKSLCDRCDDGEDTFGLKRMKQENPEELISISSLIDCSLNIVDLERMYSDEDQGRVRTLVLPRWKVYVTLMAYSINNFLGRDHRDLKIELFKCLARRTPFKTCSGFVHLANLVLFPEFQDIGKPQQNFFDECWPRKTTNPRKPCCEDVLLEMWSNCGIQAGILEPSEKLISNVSNDVPTTLNRSKPKKIMRSKSPEVPEQVVEPKTQETFKEAAQQKKDAKKEKRRKKKEDKKLSKEQKSIDKESIEDEDPDVSEPVEPNTNEELEKVETDRFEKLQAEYKKREEVLKREYQAKLLEANIKLERMTKQYEEDRHNSSRRVKEMKQRVEWKNVEVNRRVDEVTRNMQRIVDAKEEEAKKMRSTIDELRKQTESQQDIIQKFERTMDENDDAAKLMQNEINRLTQQLRCNAQIIQNLQVQTRTPSSSSSHCRHEPTPSTSTPSTSSVRSSGNPTDINMTLFRLKSIVGIKKLRPRCMQTQYKN</sequence>
<name>A0A2G5TF18_9PELO</name>
<evidence type="ECO:0000313" key="4">
    <source>
        <dbReference type="Proteomes" id="UP000230233"/>
    </source>
</evidence>
<evidence type="ECO:0000256" key="2">
    <source>
        <dbReference type="SAM" id="MobiDB-lite"/>
    </source>
</evidence>
<dbReference type="PANTHER" id="PTHR21447">
    <property type="entry name" value="RING-TYPE DOMAIN-CONTAINING PROTEIN-RELATED"/>
    <property type="match status" value="1"/>
</dbReference>
<dbReference type="PANTHER" id="PTHR21447:SF13">
    <property type="entry name" value="RING-TYPE DOMAIN-CONTAINING PROTEIN"/>
    <property type="match status" value="1"/>
</dbReference>
<feature type="compositionally biased region" description="Basic and acidic residues" evidence="2">
    <location>
        <begin position="1020"/>
        <end position="1033"/>
    </location>
</feature>
<organism evidence="3 4">
    <name type="scientific">Caenorhabditis nigoni</name>
    <dbReference type="NCBI Taxonomy" id="1611254"/>
    <lineage>
        <taxon>Eukaryota</taxon>
        <taxon>Metazoa</taxon>
        <taxon>Ecdysozoa</taxon>
        <taxon>Nematoda</taxon>
        <taxon>Chromadorea</taxon>
        <taxon>Rhabditida</taxon>
        <taxon>Rhabditina</taxon>
        <taxon>Rhabditomorpha</taxon>
        <taxon>Rhabditoidea</taxon>
        <taxon>Rhabditidae</taxon>
        <taxon>Peloderinae</taxon>
        <taxon>Caenorhabditis</taxon>
    </lineage>
</organism>
<dbReference type="AlphaFoldDB" id="A0A2G5TF18"/>
<feature type="coiled-coil region" evidence="1">
    <location>
        <begin position="1077"/>
        <end position="1193"/>
    </location>
</feature>
<dbReference type="OrthoDB" id="10691920at2759"/>
<feature type="compositionally biased region" description="Acidic residues" evidence="2">
    <location>
        <begin position="1034"/>
        <end position="1044"/>
    </location>
</feature>
<dbReference type="EMBL" id="PDUG01000005">
    <property type="protein sequence ID" value="PIC25935.1"/>
    <property type="molecule type" value="Genomic_DNA"/>
</dbReference>
<feature type="region of interest" description="Disordered" evidence="2">
    <location>
        <begin position="965"/>
        <end position="1059"/>
    </location>
</feature>
<dbReference type="GO" id="GO:0045087">
    <property type="term" value="P:innate immune response"/>
    <property type="evidence" value="ECO:0007669"/>
    <property type="project" value="TreeGrafter"/>
</dbReference>
<keyword evidence="4" id="KW-1185">Reference proteome</keyword>
<evidence type="ECO:0000256" key="1">
    <source>
        <dbReference type="SAM" id="Coils"/>
    </source>
</evidence>
<feature type="compositionally biased region" description="Low complexity" evidence="2">
    <location>
        <begin position="1223"/>
        <end position="1241"/>
    </location>
</feature>
<keyword evidence="1" id="KW-0175">Coiled coil</keyword>
<feature type="region of interest" description="Disordered" evidence="2">
    <location>
        <begin position="1208"/>
        <end position="1243"/>
    </location>
</feature>
<dbReference type="Proteomes" id="UP000230233">
    <property type="component" value="Chromosome V"/>
</dbReference>
<gene>
    <name evidence="3" type="primary">Cnig_chr_V.g18675</name>
    <name evidence="3" type="ORF">B9Z55_018675</name>
</gene>
<reference evidence="4" key="1">
    <citation type="submission" date="2017-10" db="EMBL/GenBank/DDBJ databases">
        <title>Rapid genome shrinkage in a self-fertile nematode reveals novel sperm competition proteins.</title>
        <authorList>
            <person name="Yin D."/>
            <person name="Schwarz E.M."/>
            <person name="Thomas C.G."/>
            <person name="Felde R.L."/>
            <person name="Korf I.F."/>
            <person name="Cutter A.D."/>
            <person name="Schartner C.M."/>
            <person name="Ralston E.J."/>
            <person name="Meyer B.J."/>
            <person name="Haag E.S."/>
        </authorList>
    </citation>
    <scope>NUCLEOTIDE SEQUENCE [LARGE SCALE GENOMIC DNA]</scope>
    <source>
        <strain evidence="4">JU1422</strain>
    </source>
</reference>